<dbReference type="Gene3D" id="6.10.140.1310">
    <property type="match status" value="1"/>
</dbReference>
<feature type="compositionally biased region" description="Low complexity" evidence="1">
    <location>
        <begin position="39"/>
        <end position="52"/>
    </location>
</feature>
<reference evidence="3 4" key="2">
    <citation type="submission" date="2020-05" db="EMBL/GenBank/DDBJ databases">
        <title>Draft genome sequence of Desulfovibrio sp. strainFSS-1.</title>
        <authorList>
            <person name="Shimoshige H."/>
            <person name="Kobayashi H."/>
            <person name="Maekawa T."/>
        </authorList>
    </citation>
    <scope>NUCLEOTIDE SEQUENCE [LARGE SCALE GENOMIC DNA]</scope>
    <source>
        <strain evidence="3 4">SIID29052-01</strain>
    </source>
</reference>
<organism evidence="3 4">
    <name type="scientific">Fundidesulfovibrio magnetotacticus</name>
    <dbReference type="NCBI Taxonomy" id="2730080"/>
    <lineage>
        <taxon>Bacteria</taxon>
        <taxon>Pseudomonadati</taxon>
        <taxon>Thermodesulfobacteriota</taxon>
        <taxon>Desulfovibrionia</taxon>
        <taxon>Desulfovibrionales</taxon>
        <taxon>Desulfovibrionaceae</taxon>
        <taxon>Fundidesulfovibrio</taxon>
    </lineage>
</organism>
<dbReference type="EMBL" id="BLTE01000029">
    <property type="protein sequence ID" value="GFK96008.1"/>
    <property type="molecule type" value="Genomic_DNA"/>
</dbReference>
<name>A0A6V8M0M1_9BACT</name>
<keyword evidence="4" id="KW-1185">Reference proteome</keyword>
<proteinExistence type="predicted"/>
<dbReference type="Pfam" id="PF16778">
    <property type="entry name" value="Phage_tail_APC"/>
    <property type="match status" value="1"/>
</dbReference>
<evidence type="ECO:0000256" key="1">
    <source>
        <dbReference type="SAM" id="MobiDB-lite"/>
    </source>
</evidence>
<feature type="domain" description="Phage tail assembly chaperone-like" evidence="2">
    <location>
        <begin position="120"/>
        <end position="176"/>
    </location>
</feature>
<evidence type="ECO:0000259" key="2">
    <source>
        <dbReference type="Pfam" id="PF16778"/>
    </source>
</evidence>
<dbReference type="InterPro" id="IPR031893">
    <property type="entry name" value="Phage_tail_APC"/>
</dbReference>
<gene>
    <name evidence="3" type="ORF">NNJEOMEG_03882</name>
</gene>
<feature type="region of interest" description="Disordered" evidence="1">
    <location>
        <begin position="30"/>
        <end position="52"/>
    </location>
</feature>
<protein>
    <recommendedName>
        <fullName evidence="2">Phage tail assembly chaperone-like domain-containing protein</fullName>
    </recommendedName>
</protein>
<evidence type="ECO:0000313" key="3">
    <source>
        <dbReference type="EMBL" id="GFK96008.1"/>
    </source>
</evidence>
<accession>A0A6V8M0M1</accession>
<evidence type="ECO:0000313" key="4">
    <source>
        <dbReference type="Proteomes" id="UP000494245"/>
    </source>
</evidence>
<dbReference type="Proteomes" id="UP000494245">
    <property type="component" value="Unassembled WGS sequence"/>
</dbReference>
<sequence length="177" mass="20027">MTVILYRYDESGLYTGPVSPALSPARPFVNGRPNHLRPARSTEAAPPEAPPGHAAVFDGQAWSLVEDRRGLPVYDKSTRARSLWTRLGPLPEDLTDQTPPSDCHVWDGQAWTEDMALRLARVRRERDRKLAACDWTQLPDVPLAPETRAAWTAYRQALRDHPQDWSADKTWPQPPQE</sequence>
<comment type="caution">
    <text evidence="3">The sequence shown here is derived from an EMBL/GenBank/DDBJ whole genome shotgun (WGS) entry which is preliminary data.</text>
</comment>
<reference evidence="3 4" key="1">
    <citation type="submission" date="2020-04" db="EMBL/GenBank/DDBJ databases">
        <authorList>
            <consortium name="Desulfovibrio sp. FSS-1 genome sequencing consortium"/>
            <person name="Shimoshige H."/>
            <person name="Kobayashi H."/>
            <person name="Maekawa T."/>
        </authorList>
    </citation>
    <scope>NUCLEOTIDE SEQUENCE [LARGE SCALE GENOMIC DNA]</scope>
    <source>
        <strain evidence="3 4">SIID29052-01</strain>
    </source>
</reference>
<dbReference type="AlphaFoldDB" id="A0A6V8M0M1"/>